<reference evidence="3 4" key="1">
    <citation type="submission" date="2021-04" db="EMBL/GenBank/DDBJ databases">
        <title>Whole genome analysis of root endophytic bacterium Microbacterium paraoxydans ku-mp colonizing RP-bio226 rice variety.</title>
        <authorList>
            <person name="Ulaganathan K."/>
            <person name="Latha B."/>
        </authorList>
    </citation>
    <scope>NUCLEOTIDE SEQUENCE [LARGE SCALE GENOMIC DNA]</scope>
    <source>
        <strain evidence="4">ku-mp</strain>
    </source>
</reference>
<dbReference type="SUPFAM" id="SSF52540">
    <property type="entry name" value="P-loop containing nucleoside triphosphate hydrolases"/>
    <property type="match status" value="1"/>
</dbReference>
<keyword evidence="3" id="KW-0347">Helicase</keyword>
<evidence type="ECO:0000313" key="4">
    <source>
        <dbReference type="Proteomes" id="UP000678243"/>
    </source>
</evidence>
<feature type="domain" description="SNF2 N-terminal" evidence="2">
    <location>
        <begin position="17"/>
        <end position="108"/>
    </location>
</feature>
<gene>
    <name evidence="3" type="ORF">KE274_08350</name>
</gene>
<organism evidence="3 4">
    <name type="scientific">Microbacterium paraoxydans</name>
    <dbReference type="NCBI Taxonomy" id="199592"/>
    <lineage>
        <taxon>Bacteria</taxon>
        <taxon>Bacillati</taxon>
        <taxon>Actinomycetota</taxon>
        <taxon>Actinomycetes</taxon>
        <taxon>Micrococcales</taxon>
        <taxon>Microbacteriaceae</taxon>
        <taxon>Microbacterium</taxon>
    </lineage>
</organism>
<keyword evidence="1" id="KW-0378">Hydrolase</keyword>
<protein>
    <submittedName>
        <fullName evidence="3">DEAD/DEAH box helicase</fullName>
    </submittedName>
</protein>
<accession>A0ABS5IMC2</accession>
<sequence length="351" mass="38867">MPPVYGEAPPSLGATYVIGATATPVYNYGSEIWNIADILSPGELGTRDEFLREWGGATMTNGRAMVKNPHALGSYMRESGFLLARTREDVGRELPKTIKHTIDVDFDPTALDDVKGDLAKLAKLILNGSTDRQERFQASGEIDWKMRQATGVGKAPFVAEFAKLLLESEQKIVLWAWHREVHEILMRELREFHPMLYTGSESPAQKTRAEAAFTTPPLDPNDPHVTEEQLRAQCRVLIMSLRSGSGVDGLQKVASVGIFAELDWSPQVHEQGIGRLRRDGMGDAPPVIYYAVTSEGSDPALMQVLGIKRRQSEQLMSKDGQLFNNSTTDPNRARRLARQVLGLPAEQEQAS</sequence>
<dbReference type="RefSeq" id="WP_211542716.1">
    <property type="nucleotide sequence ID" value="NZ_JAGTUK010000002.1"/>
</dbReference>
<comment type="caution">
    <text evidence="3">The sequence shown here is derived from an EMBL/GenBank/DDBJ whole genome shotgun (WGS) entry which is preliminary data.</text>
</comment>
<dbReference type="PANTHER" id="PTHR45766:SF6">
    <property type="entry name" value="SWI_SNF-RELATED MATRIX-ASSOCIATED ACTIN-DEPENDENT REGULATOR OF CHROMATIN SUBFAMILY A-LIKE PROTEIN 1"/>
    <property type="match status" value="1"/>
</dbReference>
<dbReference type="GO" id="GO:0004386">
    <property type="term" value="F:helicase activity"/>
    <property type="evidence" value="ECO:0007669"/>
    <property type="project" value="UniProtKB-KW"/>
</dbReference>
<keyword evidence="3" id="KW-0067">ATP-binding</keyword>
<keyword evidence="3" id="KW-0547">Nucleotide-binding</keyword>
<dbReference type="Proteomes" id="UP000678243">
    <property type="component" value="Unassembled WGS sequence"/>
</dbReference>
<dbReference type="PANTHER" id="PTHR45766">
    <property type="entry name" value="DNA ANNEALING HELICASE AND ENDONUCLEASE ZRANB3 FAMILY MEMBER"/>
    <property type="match status" value="1"/>
</dbReference>
<dbReference type="InterPro" id="IPR049730">
    <property type="entry name" value="SNF2/RAD54-like_C"/>
</dbReference>
<keyword evidence="4" id="KW-1185">Reference proteome</keyword>
<evidence type="ECO:0000256" key="1">
    <source>
        <dbReference type="ARBA" id="ARBA00022801"/>
    </source>
</evidence>
<evidence type="ECO:0000313" key="3">
    <source>
        <dbReference type="EMBL" id="MBS0024123.1"/>
    </source>
</evidence>
<dbReference type="InterPro" id="IPR000330">
    <property type="entry name" value="SNF2_N"/>
</dbReference>
<dbReference type="EMBL" id="JAGTUK010000002">
    <property type="protein sequence ID" value="MBS0024123.1"/>
    <property type="molecule type" value="Genomic_DNA"/>
</dbReference>
<evidence type="ECO:0000259" key="2">
    <source>
        <dbReference type="Pfam" id="PF00176"/>
    </source>
</evidence>
<dbReference type="CDD" id="cd18793">
    <property type="entry name" value="SF2_C_SNF"/>
    <property type="match status" value="1"/>
</dbReference>
<proteinExistence type="predicted"/>
<dbReference type="Pfam" id="PF00176">
    <property type="entry name" value="SNF2-rel_dom"/>
    <property type="match status" value="1"/>
</dbReference>
<dbReference type="Gene3D" id="3.40.50.300">
    <property type="entry name" value="P-loop containing nucleotide triphosphate hydrolases"/>
    <property type="match status" value="1"/>
</dbReference>
<dbReference type="InterPro" id="IPR027417">
    <property type="entry name" value="P-loop_NTPase"/>
</dbReference>
<name>A0ABS5IMC2_9MICO</name>